<keyword evidence="2" id="KW-1185">Reference proteome</keyword>
<gene>
    <name evidence="1" type="ORF">MAM1_0300d09416</name>
</gene>
<accession>A0A0C9N5N0</accession>
<dbReference type="AlphaFoldDB" id="A0A0C9N5N0"/>
<evidence type="ECO:0000313" key="2">
    <source>
        <dbReference type="Proteomes" id="UP000053815"/>
    </source>
</evidence>
<name>A0A0C9N5N0_9FUNG</name>
<protein>
    <submittedName>
        <fullName evidence="1">Uncharacterized protein</fullName>
    </submittedName>
</protein>
<organism evidence="1">
    <name type="scientific">Mucor ambiguus</name>
    <dbReference type="NCBI Taxonomy" id="91626"/>
    <lineage>
        <taxon>Eukaryota</taxon>
        <taxon>Fungi</taxon>
        <taxon>Fungi incertae sedis</taxon>
        <taxon>Mucoromycota</taxon>
        <taxon>Mucoromycotina</taxon>
        <taxon>Mucoromycetes</taxon>
        <taxon>Mucorales</taxon>
        <taxon>Mucorineae</taxon>
        <taxon>Mucoraceae</taxon>
        <taxon>Mucor</taxon>
    </lineage>
</organism>
<sequence>MVAIETTIKVLIHINMPLNITTNVSFEDEHEGDDVASKANDNGITNAVEAKVINGHAEQKATYNAVALPPAAKYSKI</sequence>
<dbReference type="Proteomes" id="UP000053815">
    <property type="component" value="Unassembled WGS sequence"/>
</dbReference>
<reference evidence="1" key="1">
    <citation type="submission" date="2014-09" db="EMBL/GenBank/DDBJ databases">
        <title>Draft genome sequence of an oleaginous Mucoromycotina fungus Mucor ambiguus NBRC6742.</title>
        <authorList>
            <person name="Takeda I."/>
            <person name="Yamane N."/>
            <person name="Morita T."/>
            <person name="Tamano K."/>
            <person name="Machida M."/>
            <person name="Baker S."/>
            <person name="Koike H."/>
        </authorList>
    </citation>
    <scope>NUCLEOTIDE SEQUENCE</scope>
    <source>
        <strain evidence="1">NBRC 6742</strain>
    </source>
</reference>
<proteinExistence type="predicted"/>
<dbReference type="EMBL" id="DF836589">
    <property type="protein sequence ID" value="GAN09883.1"/>
    <property type="molecule type" value="Genomic_DNA"/>
</dbReference>
<evidence type="ECO:0000313" key="1">
    <source>
        <dbReference type="EMBL" id="GAN09883.1"/>
    </source>
</evidence>